<dbReference type="PANTHER" id="PTHR13483:SF11">
    <property type="entry name" value="ZINC FINGER HIT DOMAIN-CONTAINING PROTEIN 3"/>
    <property type="match status" value="1"/>
</dbReference>
<dbReference type="InterPro" id="IPR057721">
    <property type="entry name" value="BCD1_alpha/beta"/>
</dbReference>
<dbReference type="EMBL" id="VNKQ01000017">
    <property type="protein sequence ID" value="KAG0645891.1"/>
    <property type="molecule type" value="Genomic_DNA"/>
</dbReference>
<proteinExistence type="predicted"/>
<gene>
    <name evidence="3" type="ORF">D0Z07_8054</name>
</gene>
<dbReference type="Proteomes" id="UP000785200">
    <property type="component" value="Unassembled WGS sequence"/>
</dbReference>
<dbReference type="GO" id="GO:0070761">
    <property type="term" value="C:pre-snoRNP complex"/>
    <property type="evidence" value="ECO:0007669"/>
    <property type="project" value="TreeGrafter"/>
</dbReference>
<feature type="compositionally biased region" description="Acidic residues" evidence="1">
    <location>
        <begin position="326"/>
        <end position="338"/>
    </location>
</feature>
<name>A0A9P6VDD8_9HELO</name>
<organism evidence="3 4">
    <name type="scientific">Hyphodiscus hymeniophilus</name>
    <dbReference type="NCBI Taxonomy" id="353542"/>
    <lineage>
        <taxon>Eukaryota</taxon>
        <taxon>Fungi</taxon>
        <taxon>Dikarya</taxon>
        <taxon>Ascomycota</taxon>
        <taxon>Pezizomycotina</taxon>
        <taxon>Leotiomycetes</taxon>
        <taxon>Helotiales</taxon>
        <taxon>Hyphodiscaceae</taxon>
        <taxon>Hyphodiscus</taxon>
    </lineage>
</organism>
<keyword evidence="4" id="KW-1185">Reference proteome</keyword>
<dbReference type="InterPro" id="IPR051639">
    <property type="entry name" value="BCD1"/>
</dbReference>
<evidence type="ECO:0000313" key="4">
    <source>
        <dbReference type="Proteomes" id="UP000785200"/>
    </source>
</evidence>
<dbReference type="GO" id="GO:0000463">
    <property type="term" value="P:maturation of LSU-rRNA from tricistronic rRNA transcript (SSU-rRNA, 5.8S rRNA, LSU-rRNA)"/>
    <property type="evidence" value="ECO:0007669"/>
    <property type="project" value="TreeGrafter"/>
</dbReference>
<dbReference type="GO" id="GO:0000492">
    <property type="term" value="P:box C/D snoRNP assembly"/>
    <property type="evidence" value="ECO:0007669"/>
    <property type="project" value="TreeGrafter"/>
</dbReference>
<evidence type="ECO:0000313" key="3">
    <source>
        <dbReference type="EMBL" id="KAG0645891.1"/>
    </source>
</evidence>
<comment type="caution">
    <text evidence="3">The sequence shown here is derived from an EMBL/GenBank/DDBJ whole genome shotgun (WGS) entry which is preliminary data.</text>
</comment>
<feature type="domain" description="BCD1 alpha/beta" evidence="2">
    <location>
        <begin position="83"/>
        <end position="273"/>
    </location>
</feature>
<protein>
    <recommendedName>
        <fullName evidence="2">BCD1 alpha/beta domain-containing protein</fullName>
    </recommendedName>
</protein>
<dbReference type="AlphaFoldDB" id="A0A9P6VDD8"/>
<evidence type="ECO:0000256" key="1">
    <source>
        <dbReference type="SAM" id="MobiDB-lite"/>
    </source>
</evidence>
<dbReference type="Pfam" id="PF25790">
    <property type="entry name" value="BCD1"/>
    <property type="match status" value="1"/>
</dbReference>
<sequence length="338" mass="38583">MLFALLTSSQALVRMQRSIDHDYNFLHSIEHKIERSEKRIVEDRGLVEKGELVAARRDQNPDEWRVKMRKRKRQNPGQEPIERCLKMMRTTVELAPKGMKRSEENATTWSKGRRTIHWQVEWIHESNAARSLSKIMGNKPIGEGYAEHREEERKSLLTDVEKRLEKKQKAKDREREILGRVTTLDLSALSILQDPETAAWGSAATHSLPLVTVGSTSVQSNPSTPGYHFYLLRPQTPSSFPKVLTPLNPAKPLEKLLRRRLVLEFPTIYVLKAGPDDLSEGFVLESDYLYATRQPPWQDSDIEMQDRSESSSDGDTESETSSSGSESDDIVEEGEISE</sequence>
<reference evidence="3" key="1">
    <citation type="submission" date="2019-07" db="EMBL/GenBank/DDBJ databases">
        <title>Hyphodiscus hymeniophilus genome sequencing and assembly.</title>
        <authorList>
            <person name="Kramer G."/>
            <person name="Nodwell J."/>
        </authorList>
    </citation>
    <scope>NUCLEOTIDE SEQUENCE</scope>
    <source>
        <strain evidence="3">ATCC 34498</strain>
    </source>
</reference>
<feature type="region of interest" description="Disordered" evidence="1">
    <location>
        <begin position="294"/>
        <end position="338"/>
    </location>
</feature>
<dbReference type="OrthoDB" id="272357at2759"/>
<evidence type="ECO:0000259" key="2">
    <source>
        <dbReference type="Pfam" id="PF25790"/>
    </source>
</evidence>
<dbReference type="GO" id="GO:0005634">
    <property type="term" value="C:nucleus"/>
    <property type="evidence" value="ECO:0007669"/>
    <property type="project" value="TreeGrafter"/>
</dbReference>
<dbReference type="PANTHER" id="PTHR13483">
    <property type="entry name" value="BOX C_D SNORNA PROTEIN 1-RELATED"/>
    <property type="match status" value="1"/>
</dbReference>
<dbReference type="GO" id="GO:0048254">
    <property type="term" value="P:snoRNA localization"/>
    <property type="evidence" value="ECO:0007669"/>
    <property type="project" value="TreeGrafter"/>
</dbReference>
<accession>A0A9P6VDD8</accession>